<dbReference type="InterPro" id="IPR036390">
    <property type="entry name" value="WH_DNA-bd_sf"/>
</dbReference>
<dbReference type="Pfam" id="PF12802">
    <property type="entry name" value="MarR_2"/>
    <property type="match status" value="1"/>
</dbReference>
<reference evidence="2 3" key="1">
    <citation type="submission" date="2017-10" db="EMBL/GenBank/DDBJ databases">
        <title>Comparative genomics between pathogenic Norcardia.</title>
        <authorList>
            <person name="Zeng L."/>
        </authorList>
    </citation>
    <scope>NUCLEOTIDE SEQUENCE [LARGE SCALE GENOMIC DNA]</scope>
    <source>
        <strain evidence="2 3">NC_YFY_NT001</strain>
    </source>
</reference>
<dbReference type="EMBL" id="CP023778">
    <property type="protein sequence ID" value="ATL68974.1"/>
    <property type="molecule type" value="Genomic_DNA"/>
</dbReference>
<accession>A0A291RP64</accession>
<dbReference type="Gene3D" id="1.10.10.10">
    <property type="entry name" value="Winged helix-like DNA-binding domain superfamily/Winged helix DNA-binding domain"/>
    <property type="match status" value="1"/>
</dbReference>
<feature type="domain" description="HTH marR-type" evidence="1">
    <location>
        <begin position="39"/>
        <end position="141"/>
    </location>
</feature>
<sequence length="170" mass="18896">MGSDTTHTGHQSALTTGEKELWRGFLRFSGNVISAVERDLFAATGLSGADFQILARLHESEDQRIGQKRLGELTGWTTTRLSHQLARMQTRGFVERSPAGRGRLMTISLTDTGRRTYESALPVHASSVRTHFLRHFDATAADTGLRFICDDEGFELDIKSRSQLRRTCGG</sequence>
<dbReference type="GO" id="GO:0006950">
    <property type="term" value="P:response to stress"/>
    <property type="evidence" value="ECO:0007669"/>
    <property type="project" value="TreeGrafter"/>
</dbReference>
<dbReference type="SMART" id="SM00347">
    <property type="entry name" value="HTH_MARR"/>
    <property type="match status" value="1"/>
</dbReference>
<evidence type="ECO:0000313" key="2">
    <source>
        <dbReference type="EMBL" id="ATL68974.1"/>
    </source>
</evidence>
<gene>
    <name evidence="2" type="ORF">CRH09_25115</name>
</gene>
<dbReference type="GO" id="GO:0003700">
    <property type="term" value="F:DNA-binding transcription factor activity"/>
    <property type="evidence" value="ECO:0007669"/>
    <property type="project" value="InterPro"/>
</dbReference>
<protein>
    <submittedName>
        <fullName evidence="2">MarR family transcriptional regulator</fullName>
    </submittedName>
</protein>
<dbReference type="InterPro" id="IPR039422">
    <property type="entry name" value="MarR/SlyA-like"/>
</dbReference>
<dbReference type="KEGG" id="ntp:CRH09_25115"/>
<evidence type="ECO:0000259" key="1">
    <source>
        <dbReference type="SMART" id="SM00347"/>
    </source>
</evidence>
<dbReference type="SUPFAM" id="SSF46785">
    <property type="entry name" value="Winged helix' DNA-binding domain"/>
    <property type="match status" value="1"/>
</dbReference>
<dbReference type="RefSeq" id="WP_098696024.1">
    <property type="nucleotide sequence ID" value="NZ_CP023778.1"/>
</dbReference>
<dbReference type="Proteomes" id="UP000221961">
    <property type="component" value="Chromosome"/>
</dbReference>
<organism evidence="2 3">
    <name type="scientific">Nocardia terpenica</name>
    <dbReference type="NCBI Taxonomy" id="455432"/>
    <lineage>
        <taxon>Bacteria</taxon>
        <taxon>Bacillati</taxon>
        <taxon>Actinomycetota</taxon>
        <taxon>Actinomycetes</taxon>
        <taxon>Mycobacteriales</taxon>
        <taxon>Nocardiaceae</taxon>
        <taxon>Nocardia</taxon>
    </lineage>
</organism>
<dbReference type="InterPro" id="IPR000835">
    <property type="entry name" value="HTH_MarR-typ"/>
</dbReference>
<dbReference type="GeneID" id="88360623"/>
<proteinExistence type="predicted"/>
<dbReference type="InterPro" id="IPR036388">
    <property type="entry name" value="WH-like_DNA-bd_sf"/>
</dbReference>
<dbReference type="PANTHER" id="PTHR33164">
    <property type="entry name" value="TRANSCRIPTIONAL REGULATOR, MARR FAMILY"/>
    <property type="match status" value="1"/>
</dbReference>
<name>A0A291RP64_9NOCA</name>
<evidence type="ECO:0000313" key="3">
    <source>
        <dbReference type="Proteomes" id="UP000221961"/>
    </source>
</evidence>
<dbReference type="PANTHER" id="PTHR33164:SF99">
    <property type="entry name" value="MARR FAMILY REGULATORY PROTEIN"/>
    <property type="match status" value="1"/>
</dbReference>
<dbReference type="AlphaFoldDB" id="A0A291RP64"/>